<organism evidence="1">
    <name type="scientific">marine metagenome</name>
    <dbReference type="NCBI Taxonomy" id="408172"/>
    <lineage>
        <taxon>unclassified sequences</taxon>
        <taxon>metagenomes</taxon>
        <taxon>ecological metagenomes</taxon>
    </lineage>
</organism>
<dbReference type="AlphaFoldDB" id="A0A381WB03"/>
<sequence length="173" mass="19990">MRISQIFGLFYQGNLIGAMIYGPLGMPNIWKKYAKAESKVIELKRLCCIDNTPKNTESYFIGKTLRWLKQNTDYDLVVSYADTFYGHSGVIYKASNFKHVGMTTKGKVIDYKGKFYHDKCIRTYYINKSGGKMLKPFAQRVKDALECGEARYIEMPEKNIYTYPLRKVSIGNK</sequence>
<protein>
    <submittedName>
        <fullName evidence="1">Uncharacterized protein</fullName>
    </submittedName>
</protein>
<gene>
    <name evidence="1" type="ORF">METZ01_LOCUS102052</name>
</gene>
<dbReference type="InterPro" id="IPR057895">
    <property type="entry name" value="Mom"/>
</dbReference>
<name>A0A381WB03_9ZZZZ</name>
<dbReference type="EMBL" id="UINC01011117">
    <property type="protein sequence ID" value="SVA49198.1"/>
    <property type="molecule type" value="Genomic_DNA"/>
</dbReference>
<accession>A0A381WB03</accession>
<dbReference type="Pfam" id="PF25680">
    <property type="entry name" value="Mom"/>
    <property type="match status" value="1"/>
</dbReference>
<proteinExistence type="predicted"/>
<evidence type="ECO:0000313" key="1">
    <source>
        <dbReference type="EMBL" id="SVA49198.1"/>
    </source>
</evidence>
<reference evidence="1" key="1">
    <citation type="submission" date="2018-05" db="EMBL/GenBank/DDBJ databases">
        <authorList>
            <person name="Lanie J.A."/>
            <person name="Ng W.-L."/>
            <person name="Kazmierczak K.M."/>
            <person name="Andrzejewski T.M."/>
            <person name="Davidsen T.M."/>
            <person name="Wayne K.J."/>
            <person name="Tettelin H."/>
            <person name="Glass J.I."/>
            <person name="Rusch D."/>
            <person name="Podicherti R."/>
            <person name="Tsui H.-C.T."/>
            <person name="Winkler M.E."/>
        </authorList>
    </citation>
    <scope>NUCLEOTIDE SEQUENCE</scope>
</reference>